<dbReference type="InterPro" id="IPR029058">
    <property type="entry name" value="AB_hydrolase_fold"/>
</dbReference>
<proteinExistence type="predicted"/>
<comment type="caution">
    <text evidence="7">The sequence shown here is derived from an EMBL/GenBank/DDBJ whole genome shotgun (WGS) entry which is preliminary data.</text>
</comment>
<reference evidence="7" key="1">
    <citation type="submission" date="2021-03" db="EMBL/GenBank/DDBJ databases">
        <title>Comparative genomics and phylogenomic investigation of the class Geoglossomycetes provide insights into ecological specialization and systematics.</title>
        <authorList>
            <person name="Melie T."/>
            <person name="Pirro S."/>
            <person name="Miller A.N."/>
            <person name="Quandt A."/>
        </authorList>
    </citation>
    <scope>NUCLEOTIDE SEQUENCE</scope>
    <source>
        <strain evidence="7">GBOQ0MN5Z8</strain>
    </source>
</reference>
<accession>A0A9P8HTS7</accession>
<protein>
    <submittedName>
        <fullName evidence="7">Uncharacterized protein</fullName>
    </submittedName>
</protein>
<dbReference type="Gene3D" id="3.40.50.1820">
    <property type="entry name" value="alpha/beta hydrolase"/>
    <property type="match status" value="1"/>
</dbReference>
<feature type="compositionally biased region" description="Low complexity" evidence="5">
    <location>
        <begin position="655"/>
        <end position="672"/>
    </location>
</feature>
<dbReference type="InterPro" id="IPR002523">
    <property type="entry name" value="MgTranspt_CorA/ZnTranspt_ZntB"/>
</dbReference>
<dbReference type="Gene3D" id="1.20.58.340">
    <property type="entry name" value="Magnesium transport protein CorA, transmembrane region"/>
    <property type="match status" value="1"/>
</dbReference>
<evidence type="ECO:0000256" key="6">
    <source>
        <dbReference type="SAM" id="Phobius"/>
    </source>
</evidence>
<dbReference type="PANTHER" id="PTHR47685">
    <property type="entry name" value="MAGNESIUM TRANSPORT PROTEIN CORA"/>
    <property type="match status" value="1"/>
</dbReference>
<dbReference type="SUPFAM" id="SSF144083">
    <property type="entry name" value="Magnesium transport protein CorA, transmembrane region"/>
    <property type="match status" value="1"/>
</dbReference>
<dbReference type="PANTHER" id="PTHR47685:SF1">
    <property type="entry name" value="MAGNESIUM TRANSPORT PROTEIN CORA"/>
    <property type="match status" value="1"/>
</dbReference>
<feature type="region of interest" description="Disordered" evidence="5">
    <location>
        <begin position="103"/>
        <end position="131"/>
    </location>
</feature>
<feature type="transmembrane region" description="Helical" evidence="6">
    <location>
        <begin position="1045"/>
        <end position="1070"/>
    </location>
</feature>
<keyword evidence="8" id="KW-1185">Reference proteome</keyword>
<feature type="transmembrane region" description="Helical" evidence="6">
    <location>
        <begin position="1011"/>
        <end position="1033"/>
    </location>
</feature>
<evidence type="ECO:0000256" key="3">
    <source>
        <dbReference type="ARBA" id="ARBA00022989"/>
    </source>
</evidence>
<dbReference type="GO" id="GO:0046873">
    <property type="term" value="F:metal ion transmembrane transporter activity"/>
    <property type="evidence" value="ECO:0007669"/>
    <property type="project" value="InterPro"/>
</dbReference>
<evidence type="ECO:0000256" key="2">
    <source>
        <dbReference type="ARBA" id="ARBA00022692"/>
    </source>
</evidence>
<evidence type="ECO:0000313" key="7">
    <source>
        <dbReference type="EMBL" id="KAH0533884.1"/>
    </source>
</evidence>
<dbReference type="InterPro" id="IPR050829">
    <property type="entry name" value="CorA_MIT"/>
</dbReference>
<keyword evidence="2 6" id="KW-0812">Transmembrane</keyword>
<dbReference type="SUPFAM" id="SSF53474">
    <property type="entry name" value="alpha/beta-Hydrolases"/>
    <property type="match status" value="1"/>
</dbReference>
<evidence type="ECO:0000256" key="5">
    <source>
        <dbReference type="SAM" id="MobiDB-lite"/>
    </source>
</evidence>
<feature type="compositionally biased region" description="Pro residues" evidence="5">
    <location>
        <begin position="431"/>
        <end position="450"/>
    </location>
</feature>
<dbReference type="InterPro" id="IPR045863">
    <property type="entry name" value="CorA_TM1_TM2"/>
</dbReference>
<evidence type="ECO:0000256" key="4">
    <source>
        <dbReference type="ARBA" id="ARBA00023136"/>
    </source>
</evidence>
<dbReference type="EMBL" id="JAGHQL010000321">
    <property type="protein sequence ID" value="KAH0533884.1"/>
    <property type="molecule type" value="Genomic_DNA"/>
</dbReference>
<keyword evidence="4 6" id="KW-0472">Membrane</keyword>
<name>A0A9P8HTS7_9PEZI</name>
<feature type="transmembrane region" description="Helical" evidence="6">
    <location>
        <begin position="1076"/>
        <end position="1097"/>
    </location>
</feature>
<evidence type="ECO:0000256" key="1">
    <source>
        <dbReference type="ARBA" id="ARBA00004141"/>
    </source>
</evidence>
<keyword evidence="3 6" id="KW-1133">Transmembrane helix</keyword>
<feature type="region of interest" description="Disordered" evidence="5">
    <location>
        <begin position="413"/>
        <end position="450"/>
    </location>
</feature>
<dbReference type="Pfam" id="PF01544">
    <property type="entry name" value="CorA"/>
    <property type="match status" value="1"/>
</dbReference>
<evidence type="ECO:0000313" key="8">
    <source>
        <dbReference type="Proteomes" id="UP000698800"/>
    </source>
</evidence>
<comment type="subcellular location">
    <subcellularLocation>
        <location evidence="1">Membrane</location>
        <topology evidence="1">Multi-pass membrane protein</topology>
    </subcellularLocation>
</comment>
<gene>
    <name evidence="7" type="ORF">FGG08_007498</name>
</gene>
<dbReference type="GO" id="GO:0016020">
    <property type="term" value="C:membrane"/>
    <property type="evidence" value="ECO:0007669"/>
    <property type="project" value="UniProtKB-SubCell"/>
</dbReference>
<dbReference type="Proteomes" id="UP000698800">
    <property type="component" value="Unassembled WGS sequence"/>
</dbReference>
<sequence length="1146" mass="128176">MSGTFRFRPSPERRQDSHIIEAGIPGALGLTVAPNMIQHHLRHRATAMVRTTPILTDGPWSTSMEALGDLLEVRTEPQQDGNTPISGPDQITNNVLGITVEPAEQIGEPERDQTGEEDSAPSRKSTVGRQAKLQLICPKDGSLDRETTAVEANLRDSNASLVFVCGLGGHYINTWKSPKNSKFVWMGEALHKYAPQARVFAYRYNSRLWRKGEIDKQAGDLLRCIRDLPERPPPKGGRRPIIFVAHSTGGLIVKKLLVEAATKEPSPEALVAVSPRLSGHPPDISGAPNVEGVFRNLQSKMEPGFDEDLLRKSDFLVTLDADFKKLDAVEQCRFRILSYYSSVGAACTKIGPLEVSFPTETATLDIPGDIPIRVEKDHFLICKYDGADDKLFTPLALAIRRMVDASPDREVAPGWALRRPTQSREQTPSIPREPPPSIPREPPPSIPRELPPAIERDIEVSVVEFHKSQKAGGNSGAMSRPVLREDSYKINLSELIELGPLKCTQTQRERERSSTDASSVPAPGGFQSRYEFRWIHVPDVVESWTERILGKISEETLDPTIINDLIAQEVWAKRRHGASHKASHGRFMEPSCSGLPTNPAIDAAWNKPGNNWQEARQGSLILFMPYLHWDTFGSHQKRRACLQPLEHAGSPQVPQPQAVSAASTPATPSATPHGAKTLEHQLPETYWNDSRPIHARRSLDGFYYPNLKDLEARDKDQVLYKHTKDPSSGHSTAKMLMVDQLWMWVVGDHTILTFFAPNRPPPQQGANINNLYKEADLYTSVYEALKRKGDGDERISSTLDMVSLLIERATTVLLSQTDHAEMRITDCFREYIHSLTARQTNSLESFRNYLSTSHLADASASLAQLRSPLSIRDELDMVVNIRDTIDELGCLKRLFEVQTEVVRKAEGLFREAERTHRGGEKSAVRLEGVVVRVGEFEGVVDRLIEAAKRTQDSMWRLGGTQRMDAHWVRQLQNLLDLKQKEANVSEARSGNLQAQAAYLQAQTAQRQGKTILIFTVVTIIFLPLNFLTSLFGVNARELTGQPGMLTFRTVGLYTGTIAAAVISVCFLIAFNSVFRVYLFETCDFVLLVMTTVWAFVAEFSGLRGAYRKGLEVAGRRVGVRRWLLGRREWLREQRDYKLAERYVGSV</sequence>
<feature type="region of interest" description="Disordered" evidence="5">
    <location>
        <begin position="647"/>
        <end position="675"/>
    </location>
</feature>
<feature type="region of interest" description="Disordered" evidence="5">
    <location>
        <begin position="503"/>
        <end position="522"/>
    </location>
</feature>
<organism evidence="7 8">
    <name type="scientific">Glutinoglossum americanum</name>
    <dbReference type="NCBI Taxonomy" id="1670608"/>
    <lineage>
        <taxon>Eukaryota</taxon>
        <taxon>Fungi</taxon>
        <taxon>Dikarya</taxon>
        <taxon>Ascomycota</taxon>
        <taxon>Pezizomycotina</taxon>
        <taxon>Geoglossomycetes</taxon>
        <taxon>Geoglossales</taxon>
        <taxon>Geoglossaceae</taxon>
        <taxon>Glutinoglossum</taxon>
    </lineage>
</organism>
<dbReference type="AlphaFoldDB" id="A0A9P8HTS7"/>
<dbReference type="OrthoDB" id="341259at2759"/>